<evidence type="ECO:0000313" key="2">
    <source>
        <dbReference type="Proteomes" id="UP000805704"/>
    </source>
</evidence>
<organism evidence="1 2">
    <name type="scientific">Nibea albiflora</name>
    <name type="common">Yellow drum</name>
    <name type="synonym">Corvina albiflora</name>
    <dbReference type="NCBI Taxonomy" id="240163"/>
    <lineage>
        <taxon>Eukaryota</taxon>
        <taxon>Metazoa</taxon>
        <taxon>Chordata</taxon>
        <taxon>Craniata</taxon>
        <taxon>Vertebrata</taxon>
        <taxon>Euteleostomi</taxon>
        <taxon>Actinopterygii</taxon>
        <taxon>Neopterygii</taxon>
        <taxon>Teleostei</taxon>
        <taxon>Neoteleostei</taxon>
        <taxon>Acanthomorphata</taxon>
        <taxon>Eupercaria</taxon>
        <taxon>Sciaenidae</taxon>
        <taxon>Nibea</taxon>
    </lineage>
</organism>
<dbReference type="EMBL" id="CM024790">
    <property type="protein sequence ID" value="KAG8007504.1"/>
    <property type="molecule type" value="Genomic_DNA"/>
</dbReference>
<keyword evidence="2" id="KW-1185">Reference proteome</keyword>
<accession>A0ACB7EZZ2</accession>
<comment type="caution">
    <text evidence="1">The sequence shown here is derived from an EMBL/GenBank/DDBJ whole genome shotgun (WGS) entry which is preliminary data.</text>
</comment>
<sequence length="176" mass="19921">MAQDIELCDYATISDTMRTGVNSGEQSVEGFAIITVNFCFLPVYSEGDTDQRPFNSSVIEDMCKIEQSQQNSTELCSCCKNLLRRLLREYQALETERDLLRDKFLQLARSDEIQGSESGSGSILLYGENKQMSLTGSQTHNGIENLVDIRNKTPHENFQSEKQQNSNTKSEQFNKV</sequence>
<evidence type="ECO:0000313" key="1">
    <source>
        <dbReference type="EMBL" id="KAG8007504.1"/>
    </source>
</evidence>
<reference evidence="1" key="1">
    <citation type="submission" date="2020-04" db="EMBL/GenBank/DDBJ databases">
        <title>A chromosome-scale assembly and high-density genetic map of the yellow drum (Nibea albiflora) genome.</title>
        <authorList>
            <person name="Xu D."/>
            <person name="Zhang W."/>
            <person name="Chen R."/>
            <person name="Tan P."/>
            <person name="Wang L."/>
            <person name="Song H."/>
            <person name="Tian L."/>
            <person name="Zhu Q."/>
            <person name="Wang B."/>
        </authorList>
    </citation>
    <scope>NUCLEOTIDE SEQUENCE</scope>
    <source>
        <strain evidence="1">ZJHYS-2018</strain>
    </source>
</reference>
<name>A0ACB7EZZ2_NIBAL</name>
<proteinExistence type="predicted"/>
<gene>
    <name evidence="1" type="ORF">GBF38_013068</name>
</gene>
<protein>
    <submittedName>
        <fullName evidence="1">Uncharacterized protein</fullName>
    </submittedName>
</protein>
<dbReference type="Proteomes" id="UP000805704">
    <property type="component" value="Chromosome 2"/>
</dbReference>